<dbReference type="InterPro" id="IPR012795">
    <property type="entry name" value="tRNA_Ile_lys_synt_N"/>
</dbReference>
<dbReference type="InterPro" id="IPR011063">
    <property type="entry name" value="TilS/TtcA_N"/>
</dbReference>
<comment type="similarity">
    <text evidence="8">Belongs to the tRNA(Ile)-lysidine synthase family.</text>
</comment>
<dbReference type="InterPro" id="IPR014729">
    <property type="entry name" value="Rossmann-like_a/b/a_fold"/>
</dbReference>
<dbReference type="EC" id="6.3.4.19" evidence="8"/>
<dbReference type="Proteomes" id="UP000596252">
    <property type="component" value="Chromosome"/>
</dbReference>
<proteinExistence type="inferred from homology"/>
<keyword evidence="5 8" id="KW-0547">Nucleotide-binding</keyword>
<dbReference type="SMART" id="SM00977">
    <property type="entry name" value="TilS_C"/>
    <property type="match status" value="1"/>
</dbReference>
<dbReference type="SUPFAM" id="SSF52402">
    <property type="entry name" value="Adenine nucleotide alpha hydrolases-like"/>
    <property type="match status" value="1"/>
</dbReference>
<dbReference type="CDD" id="cd01992">
    <property type="entry name" value="TilS_N"/>
    <property type="match status" value="1"/>
</dbReference>
<dbReference type="PANTHER" id="PTHR43033:SF1">
    <property type="entry name" value="TRNA(ILE)-LYSIDINE SYNTHASE-RELATED"/>
    <property type="match status" value="1"/>
</dbReference>
<protein>
    <recommendedName>
        <fullName evidence="8">tRNA(Ile)-lysidine synthase</fullName>
        <ecNumber evidence="8">6.3.4.19</ecNumber>
    </recommendedName>
    <alternativeName>
        <fullName evidence="8">tRNA(Ile)-2-lysyl-cytidine synthase</fullName>
    </alternativeName>
    <alternativeName>
        <fullName evidence="8">tRNA(Ile)-lysidine synthetase</fullName>
    </alternativeName>
</protein>
<dbReference type="SUPFAM" id="SSF82829">
    <property type="entry name" value="MesJ substrate recognition domain-like"/>
    <property type="match status" value="1"/>
</dbReference>
<name>A0ABX7G6A2_9GAMM</name>
<comment type="subcellular location">
    <subcellularLocation>
        <location evidence="1 8">Cytoplasm</location>
    </subcellularLocation>
</comment>
<dbReference type="NCBIfam" id="TIGR02432">
    <property type="entry name" value="lysidine_TilS_N"/>
    <property type="match status" value="1"/>
</dbReference>
<feature type="binding site" evidence="8">
    <location>
        <begin position="35"/>
        <end position="40"/>
    </location>
    <ligand>
        <name>ATP</name>
        <dbReference type="ChEBI" id="CHEBI:30616"/>
    </ligand>
</feature>
<evidence type="ECO:0000256" key="4">
    <source>
        <dbReference type="ARBA" id="ARBA00022694"/>
    </source>
</evidence>
<evidence type="ECO:0000256" key="6">
    <source>
        <dbReference type="ARBA" id="ARBA00022840"/>
    </source>
</evidence>
<evidence type="ECO:0000256" key="5">
    <source>
        <dbReference type="ARBA" id="ARBA00022741"/>
    </source>
</evidence>
<evidence type="ECO:0000256" key="3">
    <source>
        <dbReference type="ARBA" id="ARBA00022598"/>
    </source>
</evidence>
<dbReference type="HAMAP" id="MF_01161">
    <property type="entry name" value="tRNA_Ile_lys_synt"/>
    <property type="match status" value="1"/>
</dbReference>
<organism evidence="10 11">
    <name type="scientific">Shewanella litorisediminis</name>
    <dbReference type="NCBI Taxonomy" id="1173586"/>
    <lineage>
        <taxon>Bacteria</taxon>
        <taxon>Pseudomonadati</taxon>
        <taxon>Pseudomonadota</taxon>
        <taxon>Gammaproteobacteria</taxon>
        <taxon>Alteromonadales</taxon>
        <taxon>Shewanellaceae</taxon>
        <taxon>Shewanella</taxon>
    </lineage>
</organism>
<dbReference type="NCBIfam" id="TIGR02433">
    <property type="entry name" value="lysidine_TilS_C"/>
    <property type="match status" value="1"/>
</dbReference>
<evidence type="ECO:0000256" key="7">
    <source>
        <dbReference type="ARBA" id="ARBA00048539"/>
    </source>
</evidence>
<gene>
    <name evidence="8 10" type="primary">tilS</name>
    <name evidence="10" type="ORF">JQC75_05665</name>
</gene>
<dbReference type="Gene3D" id="1.20.59.20">
    <property type="match status" value="1"/>
</dbReference>
<dbReference type="RefSeq" id="WP_203326477.1">
    <property type="nucleotide sequence ID" value="NZ_CP069213.1"/>
</dbReference>
<dbReference type="Pfam" id="PF11734">
    <property type="entry name" value="TilS_C"/>
    <property type="match status" value="1"/>
</dbReference>
<keyword evidence="11" id="KW-1185">Reference proteome</keyword>
<sequence length="506" mass="54571">MQSSSVALAKLDSLVSLIEAALAALSPSKLVLGYSGGLDSELLACALSHYAKTHPGTHCLLVHVHHGLSPNADVWARHCESSAAHYGLDFVQEKVRVKRGARLSLEAEARSARYAALMAHLGEGDVLLTAHHQDDQLETVLLALTRGLGPKGLAAMGQQQPLEGGAFQVRPFLGLSRESLEEAVSVLGLNHIEDESNQDTRFDRNFLRADIIPRLKSRWGAIGATVSRSAELCAQTQMLLDEEVSERLTPLISHCPLSGVYRLALEPVAACSTAWQAQLVRGFLEAASLAPPSKVQLEEALDQLFAAKADAAVSLRFGNTRLRRFQGWLYAETESDNASHSPSSATQIPATQIPATQIPATQTPATQTPATQMSATQIPVTQQSLVEGIATPLGKLQLLPTGAEDEGLDGCCWQARVPQGALTGDLTLVYGLPGSTKAWPMGRGKRRELKKLWQEFDVPPWLRTSIPMLCCDQSLVAAVGVWIENSALGTPPEGRESWMTIRLSRD</sequence>
<evidence type="ECO:0000256" key="8">
    <source>
        <dbReference type="HAMAP-Rule" id="MF_01161"/>
    </source>
</evidence>
<evidence type="ECO:0000313" key="10">
    <source>
        <dbReference type="EMBL" id="QRH02897.1"/>
    </source>
</evidence>
<dbReference type="InterPro" id="IPR015262">
    <property type="entry name" value="tRNA_Ile_lys_synt_subst-bd"/>
</dbReference>
<reference evidence="10 11" key="1">
    <citation type="journal article" date="2012" name="Antonie Van Leeuwenhoek">
        <title>Shewanella litorisediminis sp. nov., a gammaproteobacterium isolated from a tidal flat sediment.</title>
        <authorList>
            <person name="Lee M.H."/>
            <person name="Yoon J.H."/>
        </authorList>
    </citation>
    <scope>NUCLEOTIDE SEQUENCE [LARGE SCALE GENOMIC DNA]</scope>
    <source>
        <strain evidence="10 11">SMK1-12</strain>
    </source>
</reference>
<comment type="domain">
    <text evidence="8">The N-terminal region contains the highly conserved SGGXDS motif, predicted to be a P-loop motif involved in ATP binding.</text>
</comment>
<evidence type="ECO:0000313" key="11">
    <source>
        <dbReference type="Proteomes" id="UP000596252"/>
    </source>
</evidence>
<accession>A0ABX7G6A2</accession>
<dbReference type="Pfam" id="PF09179">
    <property type="entry name" value="TilS"/>
    <property type="match status" value="1"/>
</dbReference>
<dbReference type="Pfam" id="PF01171">
    <property type="entry name" value="ATP_bind_3"/>
    <property type="match status" value="1"/>
</dbReference>
<dbReference type="InterPro" id="IPR012094">
    <property type="entry name" value="tRNA_Ile_lys_synt"/>
</dbReference>
<dbReference type="InterPro" id="IPR012796">
    <property type="entry name" value="Lysidine-tRNA-synth_C"/>
</dbReference>
<evidence type="ECO:0000256" key="2">
    <source>
        <dbReference type="ARBA" id="ARBA00022490"/>
    </source>
</evidence>
<evidence type="ECO:0000259" key="9">
    <source>
        <dbReference type="SMART" id="SM00977"/>
    </source>
</evidence>
<dbReference type="PANTHER" id="PTHR43033">
    <property type="entry name" value="TRNA(ILE)-LYSIDINE SYNTHASE-RELATED"/>
    <property type="match status" value="1"/>
</dbReference>
<dbReference type="Gene3D" id="3.40.50.620">
    <property type="entry name" value="HUPs"/>
    <property type="match status" value="1"/>
</dbReference>
<dbReference type="SUPFAM" id="SSF56037">
    <property type="entry name" value="PheT/TilS domain"/>
    <property type="match status" value="1"/>
</dbReference>
<comment type="catalytic activity">
    <reaction evidence="7 8">
        <text>cytidine(34) in tRNA(Ile2) + L-lysine + ATP = lysidine(34) in tRNA(Ile2) + AMP + diphosphate + H(+)</text>
        <dbReference type="Rhea" id="RHEA:43744"/>
        <dbReference type="Rhea" id="RHEA-COMP:10625"/>
        <dbReference type="Rhea" id="RHEA-COMP:10670"/>
        <dbReference type="ChEBI" id="CHEBI:15378"/>
        <dbReference type="ChEBI" id="CHEBI:30616"/>
        <dbReference type="ChEBI" id="CHEBI:32551"/>
        <dbReference type="ChEBI" id="CHEBI:33019"/>
        <dbReference type="ChEBI" id="CHEBI:82748"/>
        <dbReference type="ChEBI" id="CHEBI:83665"/>
        <dbReference type="ChEBI" id="CHEBI:456215"/>
        <dbReference type="EC" id="6.3.4.19"/>
    </reaction>
</comment>
<feature type="domain" description="Lysidine-tRNA(Ile) synthetase C-terminal" evidence="9">
    <location>
        <begin position="426"/>
        <end position="498"/>
    </location>
</feature>
<keyword evidence="6 8" id="KW-0067">ATP-binding</keyword>
<comment type="function">
    <text evidence="8">Ligates lysine onto the cytidine present at position 34 of the AUA codon-specific tRNA(Ile) that contains the anticodon CAU, in an ATP-dependent manner. Cytidine is converted to lysidine, thus changing the amino acid specificity of the tRNA from methionine to isoleucine.</text>
</comment>
<dbReference type="GO" id="GO:0032267">
    <property type="term" value="F:tRNA(Ile)-lysidine synthase activity"/>
    <property type="evidence" value="ECO:0007669"/>
    <property type="project" value="UniProtKB-EC"/>
</dbReference>
<keyword evidence="4 8" id="KW-0819">tRNA processing</keyword>
<dbReference type="EMBL" id="CP069213">
    <property type="protein sequence ID" value="QRH02897.1"/>
    <property type="molecule type" value="Genomic_DNA"/>
</dbReference>
<keyword evidence="3 8" id="KW-0436">Ligase</keyword>
<evidence type="ECO:0000256" key="1">
    <source>
        <dbReference type="ARBA" id="ARBA00004496"/>
    </source>
</evidence>
<keyword evidence="2 8" id="KW-0963">Cytoplasm</keyword>